<dbReference type="InterPro" id="IPR002058">
    <property type="entry name" value="PAP_assoc"/>
</dbReference>
<proteinExistence type="inferred from homology"/>
<comment type="similarity">
    <text evidence="4">Belongs to the DNA polymerase type-B-like family.</text>
</comment>
<evidence type="ECO:0000313" key="14">
    <source>
        <dbReference type="Proteomes" id="UP000827284"/>
    </source>
</evidence>
<feature type="compositionally biased region" description="Basic and acidic residues" evidence="10">
    <location>
        <begin position="967"/>
        <end position="989"/>
    </location>
</feature>
<feature type="compositionally biased region" description="Basic residues" evidence="10">
    <location>
        <begin position="899"/>
        <end position="908"/>
    </location>
</feature>
<dbReference type="Pfam" id="PF03828">
    <property type="entry name" value="PAP_assoc"/>
    <property type="match status" value="1"/>
</dbReference>
<dbReference type="PANTHER" id="PTHR12271">
    <property type="entry name" value="POLY A POLYMERASE CID PAP -RELATED"/>
    <property type="match status" value="1"/>
</dbReference>
<dbReference type="Pfam" id="PF22600">
    <property type="entry name" value="MTPAP-like_central"/>
    <property type="match status" value="1"/>
</dbReference>
<protein>
    <recommendedName>
        <fullName evidence="5">polynucleotide adenylyltransferase</fullName>
        <ecNumber evidence="5">2.7.7.19</ecNumber>
    </recommendedName>
</protein>
<feature type="region of interest" description="Disordered" evidence="10">
    <location>
        <begin position="855"/>
        <end position="1005"/>
    </location>
</feature>
<reference evidence="13" key="2">
    <citation type="journal article" date="2022" name="Microbiol. Resour. Announc.">
        <title>Whole-Genome Sequence of Entomortierella parvispora E1425, a Mucoromycotan Fungus Associated with Burkholderiaceae-Related Endosymbiotic Bacteria.</title>
        <authorList>
            <person name="Herlambang A."/>
            <person name="Guo Y."/>
            <person name="Takashima Y."/>
            <person name="Narisawa K."/>
            <person name="Ohta H."/>
            <person name="Nishizawa T."/>
        </authorList>
    </citation>
    <scope>NUCLEOTIDE SEQUENCE</scope>
    <source>
        <strain evidence="13">E1425</strain>
    </source>
</reference>
<dbReference type="CDD" id="cd05402">
    <property type="entry name" value="NT_PAP_TUTase"/>
    <property type="match status" value="1"/>
</dbReference>
<feature type="region of interest" description="Disordered" evidence="10">
    <location>
        <begin position="299"/>
        <end position="321"/>
    </location>
</feature>
<dbReference type="Proteomes" id="UP000827284">
    <property type="component" value="Unassembled WGS sequence"/>
</dbReference>
<feature type="region of interest" description="Disordered" evidence="10">
    <location>
        <begin position="147"/>
        <end position="174"/>
    </location>
</feature>
<evidence type="ECO:0000256" key="5">
    <source>
        <dbReference type="ARBA" id="ARBA00012388"/>
    </source>
</evidence>
<feature type="compositionally biased region" description="Polar residues" evidence="10">
    <location>
        <begin position="990"/>
        <end position="1005"/>
    </location>
</feature>
<comment type="subcellular location">
    <subcellularLocation>
        <location evidence="3">Cytoplasm</location>
    </subcellularLocation>
</comment>
<feature type="compositionally biased region" description="Low complexity" evidence="10">
    <location>
        <begin position="926"/>
        <end position="941"/>
    </location>
</feature>
<comment type="cofactor">
    <cofactor evidence="1">
        <name>Mn(2+)</name>
        <dbReference type="ChEBI" id="CHEBI:29035"/>
    </cofactor>
</comment>
<feature type="domain" description="PAP-associated" evidence="11">
    <location>
        <begin position="603"/>
        <end position="668"/>
    </location>
</feature>
<feature type="compositionally biased region" description="Polar residues" evidence="10">
    <location>
        <begin position="826"/>
        <end position="837"/>
    </location>
</feature>
<evidence type="ECO:0000313" key="13">
    <source>
        <dbReference type="EMBL" id="GJJ72056.1"/>
    </source>
</evidence>
<feature type="compositionally biased region" description="Polar residues" evidence="10">
    <location>
        <begin position="19"/>
        <end position="33"/>
    </location>
</feature>
<dbReference type="InterPro" id="IPR043519">
    <property type="entry name" value="NT_sf"/>
</dbReference>
<keyword evidence="9" id="KW-0460">Magnesium</keyword>
<dbReference type="EMBL" id="BQFW01000006">
    <property type="protein sequence ID" value="GJJ72056.1"/>
    <property type="molecule type" value="Genomic_DNA"/>
</dbReference>
<evidence type="ECO:0000256" key="1">
    <source>
        <dbReference type="ARBA" id="ARBA00001936"/>
    </source>
</evidence>
<accession>A0A9P3LVD5</accession>
<evidence type="ECO:0000256" key="10">
    <source>
        <dbReference type="SAM" id="MobiDB-lite"/>
    </source>
</evidence>
<evidence type="ECO:0000256" key="6">
    <source>
        <dbReference type="ARBA" id="ARBA00022490"/>
    </source>
</evidence>
<evidence type="ECO:0000256" key="3">
    <source>
        <dbReference type="ARBA" id="ARBA00004496"/>
    </source>
</evidence>
<gene>
    <name evidence="13" type="ORF">EMPS_04413</name>
</gene>
<feature type="compositionally biased region" description="Polar residues" evidence="10">
    <location>
        <begin position="913"/>
        <end position="925"/>
    </location>
</feature>
<dbReference type="GO" id="GO:0010605">
    <property type="term" value="P:negative regulation of macromolecule metabolic process"/>
    <property type="evidence" value="ECO:0007669"/>
    <property type="project" value="UniProtKB-ARBA"/>
</dbReference>
<name>A0A9P3LVD5_9FUNG</name>
<evidence type="ECO:0000256" key="9">
    <source>
        <dbReference type="ARBA" id="ARBA00022842"/>
    </source>
</evidence>
<organism evidence="13 14">
    <name type="scientific">Entomortierella parvispora</name>
    <dbReference type="NCBI Taxonomy" id="205924"/>
    <lineage>
        <taxon>Eukaryota</taxon>
        <taxon>Fungi</taxon>
        <taxon>Fungi incertae sedis</taxon>
        <taxon>Mucoromycota</taxon>
        <taxon>Mortierellomycotina</taxon>
        <taxon>Mortierellomycetes</taxon>
        <taxon>Mortierellales</taxon>
        <taxon>Mortierellaceae</taxon>
        <taxon>Entomortierella</taxon>
    </lineage>
</organism>
<feature type="compositionally biased region" description="Polar residues" evidence="10">
    <location>
        <begin position="303"/>
        <end position="317"/>
    </location>
</feature>
<dbReference type="SUPFAM" id="SSF81631">
    <property type="entry name" value="PAP/OAS1 substrate-binding domain"/>
    <property type="match status" value="1"/>
</dbReference>
<dbReference type="GO" id="GO:0031123">
    <property type="term" value="P:RNA 3'-end processing"/>
    <property type="evidence" value="ECO:0007669"/>
    <property type="project" value="TreeGrafter"/>
</dbReference>
<dbReference type="GO" id="GO:1990817">
    <property type="term" value="F:poly(A) RNA polymerase activity"/>
    <property type="evidence" value="ECO:0007669"/>
    <property type="project" value="UniProtKB-EC"/>
</dbReference>
<evidence type="ECO:0000259" key="12">
    <source>
        <dbReference type="Pfam" id="PF22600"/>
    </source>
</evidence>
<feature type="region of interest" description="Disordered" evidence="10">
    <location>
        <begin position="727"/>
        <end position="837"/>
    </location>
</feature>
<dbReference type="SUPFAM" id="SSF81301">
    <property type="entry name" value="Nucleotidyltransferase"/>
    <property type="match status" value="1"/>
</dbReference>
<keyword evidence="14" id="KW-1185">Reference proteome</keyword>
<evidence type="ECO:0000256" key="4">
    <source>
        <dbReference type="ARBA" id="ARBA00008593"/>
    </source>
</evidence>
<feature type="domain" description="Poly(A) RNA polymerase mitochondrial-like central palm" evidence="12">
    <location>
        <begin position="370"/>
        <end position="502"/>
    </location>
</feature>
<comment type="caution">
    <text evidence="13">The sequence shown here is derived from an EMBL/GenBank/DDBJ whole genome shotgun (WGS) entry which is preliminary data.</text>
</comment>
<evidence type="ECO:0000256" key="2">
    <source>
        <dbReference type="ARBA" id="ARBA00001946"/>
    </source>
</evidence>
<dbReference type="GO" id="GO:0046872">
    <property type="term" value="F:metal ion binding"/>
    <property type="evidence" value="ECO:0007669"/>
    <property type="project" value="UniProtKB-KW"/>
</dbReference>
<dbReference type="Gene3D" id="3.30.460.10">
    <property type="entry name" value="Beta Polymerase, domain 2"/>
    <property type="match status" value="1"/>
</dbReference>
<dbReference type="EC" id="2.7.7.19" evidence="5"/>
<keyword evidence="6" id="KW-0963">Cytoplasm</keyword>
<keyword evidence="8" id="KW-0479">Metal-binding</keyword>
<feature type="region of interest" description="Disordered" evidence="10">
    <location>
        <begin position="1204"/>
        <end position="1252"/>
    </location>
</feature>
<dbReference type="Gene3D" id="1.10.1410.10">
    <property type="match status" value="1"/>
</dbReference>
<dbReference type="PANTHER" id="PTHR12271:SF40">
    <property type="entry name" value="POLY(A) RNA POLYMERASE GLD2"/>
    <property type="match status" value="1"/>
</dbReference>
<feature type="compositionally biased region" description="Basic and acidic residues" evidence="10">
    <location>
        <begin position="760"/>
        <end position="822"/>
    </location>
</feature>
<feature type="region of interest" description="Disordered" evidence="10">
    <location>
        <begin position="1"/>
        <end position="38"/>
    </location>
</feature>
<comment type="cofactor">
    <cofactor evidence="2">
        <name>Mg(2+)</name>
        <dbReference type="ChEBI" id="CHEBI:18420"/>
    </cofactor>
</comment>
<sequence>MEVQATKNATPAALDSTLPLASTDTPVQESGSEVDTDTLKSDKQALFTDLLLDVFLVEKATHMRSRVDGSNSKADSGHVTIQIQELAQAFANAQETCRTYLEKYSAQGLTNLLLETLVNSKLDNEDKVLKLVRGSGGCQKAFRAALNPSLGHGDHHQPQRQEQQQHQNAVSLDKEQTTDAEEIIGNQPVTTFQKENPVKAIRLPQEDSMLISEGYQIPVVDSNGIKRFEAVYGEAPAGYQDPIARIVRYWRRDLWKHVVLPLETDKFDREIIFKYGSRYFHMTNESQRKKREKELLRHGGLTGETSSADPENPNSASGGRKGAFPEYLTRLLQGLSISEAHSVDTYGLQGKLALPLVKSVPGAFEKTSVAMTLLYQKLVPSPSYMAKRETLIRKIQNMLNSTFPHMNLKIEVFGSYASGLGSESSDADLCITSENFQKHGPYTNMRTLANMLRRGGMARIQPISNARVPIVKFIDPYLKISCDINSGHVLGIHNSELIRCYTLIDDRVRPFLYSLKAIVKKQHINDSSQSFLSSYAYVMMAIGFLQAQDPPVLPSLQAQPLEQMTILRIQMNHEGRNGKDLIDCSFDREISRYENFGRANTKSVGQLLTEFFQFYSRQFDYQTMEVNVRLGGGFRVRDDVKKQLSKGRAPQVGRGERKLVVMDPFIRDRNVAGSCQGRHLLQVWLIFEALYLIMSRGEFSKALEPILVRDVAQYDLKDVLKATVEGAESRQQRQQHKQQQETQSDPSASMVKAGRHRGRDRKERETEQEKESEMEPEQEKQARKEKEERQQTKEQRKSKQKESDPAKEQKPQKQKLENERKKAAQQPGSSASIQMLNSAAEVTIDPAQPKALPAATAKVGNVAQSTSTIAESEGEADGDTNDDADADQDNGQASGESKSRKRRVRKAIARGYHNSTLNESAISVDTSAPASAPTTLPPVATDSGSKNRIAKVAGSRPVTPVPPTAHAAEKDHLEESRSANRRQKDESKRLSSGSEAGSVGNHVNNNRKTVALAQSATSAAASTTAVISGEEPARPKIKVMQTELIKTLGEQKRHNDQLNNLIQVNQVNQSNERRDASVAVNGANPKESLATPASTIAHETATALAAAAAAAANAAAATRSLSQTVSSTPSATALVSTTGQQGQKKPLLGKTHKLLLNKLGGGRGKGVPRNNNNGNNKVVAIPAGHEADARWNSVASGTLGQGLKQQPASLQLKQHPSSNSTVPSSLKTNSVHPLKHTPSQATTVARGPNAIV</sequence>
<dbReference type="GO" id="GO:0005737">
    <property type="term" value="C:cytoplasm"/>
    <property type="evidence" value="ECO:0007669"/>
    <property type="project" value="UniProtKB-SubCell"/>
</dbReference>
<dbReference type="InterPro" id="IPR054708">
    <property type="entry name" value="MTPAP-like_central"/>
</dbReference>
<feature type="compositionally biased region" description="Polar residues" evidence="10">
    <location>
        <begin position="1204"/>
        <end position="1243"/>
    </location>
</feature>
<evidence type="ECO:0000259" key="11">
    <source>
        <dbReference type="Pfam" id="PF03828"/>
    </source>
</evidence>
<dbReference type="AlphaFoldDB" id="A0A9P3LVD5"/>
<feature type="compositionally biased region" description="Acidic residues" evidence="10">
    <location>
        <begin position="872"/>
        <end position="888"/>
    </location>
</feature>
<evidence type="ECO:0000256" key="8">
    <source>
        <dbReference type="ARBA" id="ARBA00022723"/>
    </source>
</evidence>
<dbReference type="OrthoDB" id="2274644at2759"/>
<evidence type="ECO:0000256" key="7">
    <source>
        <dbReference type="ARBA" id="ARBA00022679"/>
    </source>
</evidence>
<reference evidence="13" key="1">
    <citation type="submission" date="2021-11" db="EMBL/GenBank/DDBJ databases">
        <authorList>
            <person name="Herlambang A."/>
            <person name="Guo Y."/>
            <person name="Takashima Y."/>
            <person name="Nishizawa T."/>
        </authorList>
    </citation>
    <scope>NUCLEOTIDE SEQUENCE</scope>
    <source>
        <strain evidence="13">E1425</strain>
    </source>
</reference>
<keyword evidence="7" id="KW-0808">Transferase</keyword>